<protein>
    <recommendedName>
        <fullName evidence="3">RNA polymerase sigma-70 region 2 domain-containing protein</fullName>
    </recommendedName>
</protein>
<dbReference type="InterPro" id="IPR013325">
    <property type="entry name" value="RNA_pol_sigma_r2"/>
</dbReference>
<sequence>MADLAMSAAPSSTPATPDELFVAAYTQYRKMVRFTIINRLVTSDYDLADDLTQNTFLRLYRYRTKLPTTRNVGGLLRVMARQSVCHYFRLMRNTREVPADTGHWAYSNRPLVPATGGTLAPVRDGYEGGSDPDMDEALRRIRTGRQMAVTA</sequence>
<dbReference type="SUPFAM" id="SSF88946">
    <property type="entry name" value="Sigma2 domain of RNA polymerase sigma factors"/>
    <property type="match status" value="1"/>
</dbReference>
<evidence type="ECO:0000313" key="1">
    <source>
        <dbReference type="EMBL" id="BBA99254.1"/>
    </source>
</evidence>
<proteinExistence type="predicted"/>
<dbReference type="KEGG" id="arev:RVR_5795"/>
<gene>
    <name evidence="1" type="ORF">RVR_5795</name>
</gene>
<evidence type="ECO:0008006" key="3">
    <source>
        <dbReference type="Google" id="ProtNLM"/>
    </source>
</evidence>
<reference evidence="1 2" key="2">
    <citation type="journal article" date="2011" name="J. Antibiot.">
        <title>Furaquinocins I and J: novel polyketide isoprenoid hybrid compounds from Streptomyces reveromyceticus SN-593.</title>
        <authorList>
            <person name="Panthee S."/>
            <person name="Takahashi S."/>
            <person name="Takagi H."/>
            <person name="Nogawa T."/>
            <person name="Oowada E."/>
            <person name="Uramoto M."/>
            <person name="Osada H."/>
        </authorList>
    </citation>
    <scope>NUCLEOTIDE SEQUENCE [LARGE SCALE GENOMIC DNA]</scope>
    <source>
        <strain evidence="1 2">SN-593</strain>
    </source>
</reference>
<dbReference type="Gene3D" id="1.10.1740.10">
    <property type="match status" value="1"/>
</dbReference>
<keyword evidence="2" id="KW-1185">Reference proteome</keyword>
<dbReference type="GO" id="GO:0006352">
    <property type="term" value="P:DNA-templated transcription initiation"/>
    <property type="evidence" value="ECO:0007669"/>
    <property type="project" value="InterPro"/>
</dbReference>
<reference evidence="1 2" key="1">
    <citation type="journal article" date="2010" name="J. Bacteriol.">
        <title>Biochemical characterization of a novel indole prenyltransferase from Streptomyces sp. SN-593.</title>
        <authorList>
            <person name="Takahashi S."/>
            <person name="Takagi H."/>
            <person name="Toyoda A."/>
            <person name="Uramoto M."/>
            <person name="Nogawa T."/>
            <person name="Ueki M."/>
            <person name="Sakaki Y."/>
            <person name="Osada H."/>
        </authorList>
    </citation>
    <scope>NUCLEOTIDE SEQUENCE [LARGE SCALE GENOMIC DNA]</scope>
    <source>
        <strain evidence="1 2">SN-593</strain>
    </source>
</reference>
<dbReference type="EMBL" id="AP018365">
    <property type="protein sequence ID" value="BBA99254.1"/>
    <property type="molecule type" value="Genomic_DNA"/>
</dbReference>
<accession>A0A7U3UUZ3</accession>
<dbReference type="AlphaFoldDB" id="A0A7U3UUZ3"/>
<name>A0A7U3UUZ3_9ACTN</name>
<evidence type="ECO:0000313" key="2">
    <source>
        <dbReference type="Proteomes" id="UP000595703"/>
    </source>
</evidence>
<dbReference type="GO" id="GO:0003700">
    <property type="term" value="F:DNA-binding transcription factor activity"/>
    <property type="evidence" value="ECO:0007669"/>
    <property type="project" value="InterPro"/>
</dbReference>
<reference evidence="1 2" key="3">
    <citation type="journal article" date="2011" name="Nat. Chem. Biol.">
        <title>Reveromycin A biosynthesis uses RevG and RevJ for stereospecific spiroacetal formation.</title>
        <authorList>
            <person name="Takahashi S."/>
            <person name="Toyoda A."/>
            <person name="Sekiyama Y."/>
            <person name="Takagi H."/>
            <person name="Nogawa T."/>
            <person name="Uramoto M."/>
            <person name="Suzuki R."/>
            <person name="Koshino H."/>
            <person name="Kumano T."/>
            <person name="Panthee S."/>
            <person name="Dairi T."/>
            <person name="Ishikawa J."/>
            <person name="Ikeda H."/>
            <person name="Sakaki Y."/>
            <person name="Osada H."/>
        </authorList>
    </citation>
    <scope>NUCLEOTIDE SEQUENCE [LARGE SCALE GENOMIC DNA]</scope>
    <source>
        <strain evidence="1 2">SN-593</strain>
    </source>
</reference>
<dbReference type="RefSeq" id="WP_202235269.1">
    <property type="nucleotide sequence ID" value="NZ_AP018365.1"/>
</dbReference>
<reference evidence="1 2" key="4">
    <citation type="journal article" date="2020" name="Sci. Rep.">
        <title>beta-carboline chemical signals induce reveromycin production through a LuxR family regulator in Streptomyces sp. SN-593.</title>
        <authorList>
            <person name="Panthee S."/>
            <person name="Kito N."/>
            <person name="Hayashi T."/>
            <person name="Shimizu T."/>
            <person name="Ishikawa J."/>
            <person name="Hamamoto H."/>
            <person name="Osada H."/>
            <person name="Takahashi S."/>
        </authorList>
    </citation>
    <scope>NUCLEOTIDE SEQUENCE [LARGE SCALE GENOMIC DNA]</scope>
    <source>
        <strain evidence="1 2">SN-593</strain>
    </source>
</reference>
<dbReference type="Proteomes" id="UP000595703">
    <property type="component" value="Chromosome"/>
</dbReference>
<organism evidence="1 2">
    <name type="scientific">Actinacidiphila reveromycinica</name>
    <dbReference type="NCBI Taxonomy" id="659352"/>
    <lineage>
        <taxon>Bacteria</taxon>
        <taxon>Bacillati</taxon>
        <taxon>Actinomycetota</taxon>
        <taxon>Actinomycetes</taxon>
        <taxon>Kitasatosporales</taxon>
        <taxon>Streptomycetaceae</taxon>
        <taxon>Actinacidiphila</taxon>
    </lineage>
</organism>